<dbReference type="SUPFAM" id="SSF54631">
    <property type="entry name" value="CBS-domain pair"/>
    <property type="match status" value="1"/>
</dbReference>
<dbReference type="Proteomes" id="UP000239724">
    <property type="component" value="Unassembled WGS sequence"/>
</dbReference>
<proteinExistence type="predicted"/>
<evidence type="ECO:0000256" key="2">
    <source>
        <dbReference type="PROSITE-ProRule" id="PRU00703"/>
    </source>
</evidence>
<dbReference type="RefSeq" id="WP_104522464.1">
    <property type="nucleotide sequence ID" value="NZ_NHRY01000267.1"/>
</dbReference>
<dbReference type="PANTHER" id="PTHR48108:SF26">
    <property type="entry name" value="CBS DOMAIN-CONTAINING PROTEIN DDB_G0289609"/>
    <property type="match status" value="1"/>
</dbReference>
<dbReference type="InterPro" id="IPR000644">
    <property type="entry name" value="CBS_dom"/>
</dbReference>
<dbReference type="Pfam" id="PF00571">
    <property type="entry name" value="CBS"/>
    <property type="match status" value="2"/>
</dbReference>
<dbReference type="Gene3D" id="3.10.580.10">
    <property type="entry name" value="CBS-domain"/>
    <property type="match status" value="1"/>
</dbReference>
<protein>
    <submittedName>
        <fullName evidence="4">Signal transduction protein</fullName>
    </submittedName>
</protein>
<sequence length="140" mass="15327">MTNRSLGEIVKRQHPVTLPDTATVQAACRLMRDKRIGAILVTGPEGTLIGLFTGRDAVCRVAAEALDPATTLLGSVMTPRPDTLRPNGHAIDALRMMQDGGYRHLPVVDDGRIVGIISRYDFQGLEVARLDEETGFWEIM</sequence>
<evidence type="ECO:0000313" key="4">
    <source>
        <dbReference type="EMBL" id="PPQ26697.1"/>
    </source>
</evidence>
<evidence type="ECO:0000256" key="1">
    <source>
        <dbReference type="ARBA" id="ARBA00022737"/>
    </source>
</evidence>
<dbReference type="EMBL" id="NHRY01000267">
    <property type="protein sequence ID" value="PPQ26697.1"/>
    <property type="molecule type" value="Genomic_DNA"/>
</dbReference>
<dbReference type="InterPro" id="IPR046342">
    <property type="entry name" value="CBS_dom_sf"/>
</dbReference>
<feature type="domain" description="CBS" evidence="3">
    <location>
        <begin position="10"/>
        <end position="68"/>
    </location>
</feature>
<evidence type="ECO:0000259" key="3">
    <source>
        <dbReference type="PROSITE" id="PS51371"/>
    </source>
</evidence>
<comment type="caution">
    <text evidence="4">The sequence shown here is derived from an EMBL/GenBank/DDBJ whole genome shotgun (WGS) entry which is preliminary data.</text>
</comment>
<dbReference type="AlphaFoldDB" id="A0A2S6MWG5"/>
<organism evidence="4 5">
    <name type="scientific">Rhodopila globiformis</name>
    <name type="common">Rhodopseudomonas globiformis</name>
    <dbReference type="NCBI Taxonomy" id="1071"/>
    <lineage>
        <taxon>Bacteria</taxon>
        <taxon>Pseudomonadati</taxon>
        <taxon>Pseudomonadota</taxon>
        <taxon>Alphaproteobacteria</taxon>
        <taxon>Acetobacterales</taxon>
        <taxon>Acetobacteraceae</taxon>
        <taxon>Rhodopila</taxon>
    </lineage>
</organism>
<keyword evidence="2" id="KW-0129">CBS domain</keyword>
<name>A0A2S6MWG5_RHOGL</name>
<feature type="domain" description="CBS" evidence="3">
    <location>
        <begin position="77"/>
        <end position="132"/>
    </location>
</feature>
<gene>
    <name evidence="4" type="ORF">CCS01_29490</name>
</gene>
<dbReference type="OrthoDB" id="9807125at2"/>
<reference evidence="4 5" key="1">
    <citation type="journal article" date="2018" name="Arch. Microbiol.">
        <title>New insights into the metabolic potential of the phototrophic purple bacterium Rhodopila globiformis DSM 161(T) from its draft genome sequence and evidence for a vanadium-dependent nitrogenase.</title>
        <authorList>
            <person name="Imhoff J.F."/>
            <person name="Rahn T."/>
            <person name="Kunzel S."/>
            <person name="Neulinger S.C."/>
        </authorList>
    </citation>
    <scope>NUCLEOTIDE SEQUENCE [LARGE SCALE GENOMIC DNA]</scope>
    <source>
        <strain evidence="4 5">DSM 161</strain>
    </source>
</reference>
<dbReference type="PANTHER" id="PTHR48108">
    <property type="entry name" value="CBS DOMAIN-CONTAINING PROTEIN CBSX2, CHLOROPLASTIC"/>
    <property type="match status" value="1"/>
</dbReference>
<evidence type="ECO:0000313" key="5">
    <source>
        <dbReference type="Proteomes" id="UP000239724"/>
    </source>
</evidence>
<dbReference type="PROSITE" id="PS51371">
    <property type="entry name" value="CBS"/>
    <property type="match status" value="2"/>
</dbReference>
<keyword evidence="5" id="KW-1185">Reference proteome</keyword>
<accession>A0A2S6MWG5</accession>
<dbReference type="InterPro" id="IPR051462">
    <property type="entry name" value="CBS_domain-containing"/>
</dbReference>
<keyword evidence="1" id="KW-0677">Repeat</keyword>
<dbReference type="SMART" id="SM00116">
    <property type="entry name" value="CBS"/>
    <property type="match status" value="2"/>
</dbReference>